<dbReference type="PRINTS" id="PR00081">
    <property type="entry name" value="GDHRDH"/>
</dbReference>
<dbReference type="SMART" id="SM00587">
    <property type="entry name" value="CHK"/>
    <property type="match status" value="1"/>
</dbReference>
<dbReference type="WormBase" id="CBG30798">
    <property type="protein sequence ID" value="CBP38395"/>
    <property type="gene ID" value="WBGene00270762"/>
</dbReference>
<dbReference type="InterPro" id="IPR015897">
    <property type="entry name" value="CHK_kinase-like"/>
</dbReference>
<keyword evidence="5" id="KW-1185">Reference proteome</keyword>
<dbReference type="HOGENOM" id="CLU_365723_0_0_1"/>
<proteinExistence type="predicted"/>
<dbReference type="InterPro" id="IPR052961">
    <property type="entry name" value="Oxido-Kinase-like_Enzymes"/>
</dbReference>
<dbReference type="Proteomes" id="UP000008549">
    <property type="component" value="Unassembled WGS sequence"/>
</dbReference>
<reference evidence="4 5" key="1">
    <citation type="journal article" date="2003" name="PLoS Biol.">
        <title>The genome sequence of Caenorhabditis briggsae: a platform for comparative genomics.</title>
        <authorList>
            <person name="Stein L.D."/>
            <person name="Bao Z."/>
            <person name="Blasiar D."/>
            <person name="Blumenthal T."/>
            <person name="Brent M.R."/>
            <person name="Chen N."/>
            <person name="Chinwalla A."/>
            <person name="Clarke L."/>
            <person name="Clee C."/>
            <person name="Coghlan A."/>
            <person name="Coulson A."/>
            <person name="D'Eustachio P."/>
            <person name="Fitch D.H."/>
            <person name="Fulton L.A."/>
            <person name="Fulton R.E."/>
            <person name="Griffiths-Jones S."/>
            <person name="Harris T.W."/>
            <person name="Hillier L.W."/>
            <person name="Kamath R."/>
            <person name="Kuwabara P.E."/>
            <person name="Mardis E.R."/>
            <person name="Marra M.A."/>
            <person name="Miner T.L."/>
            <person name="Minx P."/>
            <person name="Mullikin J.C."/>
            <person name="Plumb R.W."/>
            <person name="Rogers J."/>
            <person name="Schein J.E."/>
            <person name="Sohrmann M."/>
            <person name="Spieth J."/>
            <person name="Stajich J.E."/>
            <person name="Wei C."/>
            <person name="Willey D."/>
            <person name="Wilson R.K."/>
            <person name="Durbin R."/>
            <person name="Waterston R.H."/>
        </authorList>
    </citation>
    <scope>NUCLEOTIDE SEQUENCE [LARGE SCALE GENOMIC DNA]</scope>
    <source>
        <strain evidence="4 5">AF16</strain>
    </source>
</reference>
<dbReference type="SUPFAM" id="SSF56112">
    <property type="entry name" value="Protein kinase-like (PK-like)"/>
    <property type="match status" value="1"/>
</dbReference>
<keyword evidence="1" id="KW-0560">Oxidoreductase</keyword>
<feature type="transmembrane region" description="Helical" evidence="2">
    <location>
        <begin position="723"/>
        <end position="746"/>
    </location>
</feature>
<dbReference type="WormBase" id="CBG14205">
    <property type="protein sequence ID" value="CBP39977"/>
    <property type="gene ID" value="WBGene00034779"/>
    <property type="gene designation" value="Cbr-dhs-27"/>
</dbReference>
<dbReference type="Pfam" id="PF00106">
    <property type="entry name" value="adh_short"/>
    <property type="match status" value="1"/>
</dbReference>
<dbReference type="InParanoid" id="A8XJI4"/>
<sequence>MESQVVALNSDIHRWRKCSISEIVKILQLRLLFFSAGNIREHEFFSRKFDAELMPIGRHGLTAGWLIESLGALLDSDKVRNIKCKQLGSDGFVSQIMRVTVEFKNNQKHKYIVKMPETTNIKAALEMTTNQKMPEGADEQFIGGLTMFFNREVEFYLMDKIPGLRLPRCFHSQQWNHGKTTGAIVMQDLEGMVSVPYYESLNLQQIASIGCQMLNLHLFSIDLSDDWKQKFPFPMEFIDTVSNMTDIVKLYVSRNPELEETFSRVEKMYSSRELFVKVLRDSHEALEIDTFLCHGDLWFYNLMWIPTVDGSEEASNHLGAIIDWQNVHTGSIAEDFCHMLTFCCDTETRRLAEKVFLPYYFKLLQAKAKDAGKELKMTLNQFMRAYRRNFIAHALHLPFITSIMLCVKPADDEIVQQNRNQQLLRKVLGAWDDALDAFHEEYPDFDFLWNLLQYGFASYLGIRVLKFLFIICKSILVHFITPKHDLEYLKDSWTVITGGTDGIGRAYIEELCKERGLRKFYLIGRNINKLNKTKQELVEQYGCEVMLHVHDFEKDDLSNLPKDLSTLDIGILINCAGIAPHIIGTLTELPEGLASTILRVNLMSAVKMTEIVLPNMVKKKQGIIVNISSMTGWRPLPYLSSYPASKAALSFFSDSLSDEYRGTGVRVQCLIPMLVATKVASYEAEEANNIFVVTPENFAKQAVRIIGTHWEITTGCVQHDVQVAFGTLFSFWFFKVLFVPVVMLGVHKHRVASYQAKNSGKDK</sequence>
<feature type="domain" description="CHK kinase-like" evidence="3">
    <location>
        <begin position="184"/>
        <end position="370"/>
    </location>
</feature>
<protein>
    <submittedName>
        <fullName evidence="4">Protein CBR-DHS-27</fullName>
    </submittedName>
</protein>
<evidence type="ECO:0000313" key="5">
    <source>
        <dbReference type="Proteomes" id="UP000008549"/>
    </source>
</evidence>
<dbReference type="PROSITE" id="PS00061">
    <property type="entry name" value="ADH_SHORT"/>
    <property type="match status" value="1"/>
</dbReference>
<dbReference type="PANTHER" id="PTHR23020">
    <property type="entry name" value="UNCHARACTERIZED NUCLEAR HORMONE RECEPTOR-RELATED"/>
    <property type="match status" value="1"/>
</dbReference>
<dbReference type="AlphaFoldDB" id="A8XJI4"/>
<dbReference type="InterPro" id="IPR012877">
    <property type="entry name" value="Dhs-27"/>
</dbReference>
<keyword evidence="2" id="KW-0472">Membrane</keyword>
<keyword evidence="2" id="KW-0812">Transmembrane</keyword>
<dbReference type="InterPro" id="IPR020904">
    <property type="entry name" value="Sc_DH/Rdtase_CS"/>
</dbReference>
<dbReference type="Pfam" id="PF07914">
    <property type="entry name" value="DUF1679"/>
    <property type="match status" value="1"/>
</dbReference>
<evidence type="ECO:0000313" key="4">
    <source>
        <dbReference type="EMBL" id="CAP32809.2"/>
    </source>
</evidence>
<evidence type="ECO:0000256" key="1">
    <source>
        <dbReference type="ARBA" id="ARBA00023002"/>
    </source>
</evidence>
<dbReference type="STRING" id="6238.A8XJI4"/>
<dbReference type="GO" id="GO:0016491">
    <property type="term" value="F:oxidoreductase activity"/>
    <property type="evidence" value="ECO:0007669"/>
    <property type="project" value="UniProtKB-KW"/>
</dbReference>
<evidence type="ECO:0000313" key="6">
    <source>
        <dbReference type="WormBase" id="CBG14205"/>
    </source>
</evidence>
<dbReference type="CDD" id="cd05356">
    <property type="entry name" value="17beta-HSD1_like_SDR_c"/>
    <property type="match status" value="1"/>
</dbReference>
<evidence type="ECO:0000256" key="2">
    <source>
        <dbReference type="SAM" id="Phobius"/>
    </source>
</evidence>
<dbReference type="PANTHER" id="PTHR23020:SF22">
    <property type="entry name" value="CHK KINASE-LIKE DOMAIN-CONTAINING PROTEIN"/>
    <property type="match status" value="1"/>
</dbReference>
<dbReference type="PRINTS" id="PR00080">
    <property type="entry name" value="SDRFAMILY"/>
</dbReference>
<dbReference type="InterPro" id="IPR011009">
    <property type="entry name" value="Kinase-like_dom_sf"/>
</dbReference>
<dbReference type="eggNOG" id="KOG1014">
    <property type="taxonomic scope" value="Eukaryota"/>
</dbReference>
<dbReference type="Gene3D" id="3.90.1200.10">
    <property type="match status" value="1"/>
</dbReference>
<keyword evidence="2" id="KW-1133">Transmembrane helix</keyword>
<organism evidence="4 5">
    <name type="scientific">Caenorhabditis briggsae</name>
    <dbReference type="NCBI Taxonomy" id="6238"/>
    <lineage>
        <taxon>Eukaryota</taxon>
        <taxon>Metazoa</taxon>
        <taxon>Ecdysozoa</taxon>
        <taxon>Nematoda</taxon>
        <taxon>Chromadorea</taxon>
        <taxon>Rhabditida</taxon>
        <taxon>Rhabditina</taxon>
        <taxon>Rhabditomorpha</taxon>
        <taxon>Rhabditoidea</taxon>
        <taxon>Rhabditidae</taxon>
        <taxon>Peloderinae</taxon>
        <taxon>Caenorhabditis</taxon>
    </lineage>
</organism>
<dbReference type="Gene3D" id="3.40.50.720">
    <property type="entry name" value="NAD(P)-binding Rossmann-like Domain"/>
    <property type="match status" value="1"/>
</dbReference>
<dbReference type="EMBL" id="HE600983">
    <property type="protein sequence ID" value="CAP32809.2"/>
    <property type="molecule type" value="Genomic_DNA"/>
</dbReference>
<dbReference type="SUPFAM" id="SSF51735">
    <property type="entry name" value="NAD(P)-binding Rossmann-fold domains"/>
    <property type="match status" value="1"/>
</dbReference>
<accession>A8XJI4</accession>
<evidence type="ECO:0000313" key="7">
    <source>
        <dbReference type="WormBase" id="CBG30798"/>
    </source>
</evidence>
<dbReference type="InterPro" id="IPR036291">
    <property type="entry name" value="NAD(P)-bd_dom_sf"/>
</dbReference>
<reference evidence="4 5" key="2">
    <citation type="journal article" date="2011" name="PLoS Genet.">
        <title>Caenorhabditis briggsae recombinant inbred line genotypes reveal inter-strain incompatibility and the evolution of recombination.</title>
        <authorList>
            <person name="Ross J.A."/>
            <person name="Koboldt D.C."/>
            <person name="Staisch J.E."/>
            <person name="Chamberlin H.M."/>
            <person name="Gupta B.P."/>
            <person name="Miller R.D."/>
            <person name="Baird S.E."/>
            <person name="Haag E.S."/>
        </authorList>
    </citation>
    <scope>NUCLEOTIDE SEQUENCE [LARGE SCALE GENOMIC DNA]</scope>
    <source>
        <strain evidence="4 5">AF16</strain>
    </source>
</reference>
<evidence type="ECO:0000259" key="3">
    <source>
        <dbReference type="SMART" id="SM00587"/>
    </source>
</evidence>
<dbReference type="InterPro" id="IPR002347">
    <property type="entry name" value="SDR_fam"/>
</dbReference>
<name>A8XJI4_CAEBR</name>
<gene>
    <name evidence="6" type="primary">dhs-27</name>
    <name evidence="4" type="synonym">Cbr-dhs-27</name>
    <name evidence="6" type="ORF">CBG14205</name>
    <name evidence="7" type="ORF">CBG30798</name>
    <name evidence="4" type="ORF">CBG_14205</name>
</gene>